<feature type="compositionally biased region" description="Low complexity" evidence="2">
    <location>
        <begin position="120"/>
        <end position="131"/>
    </location>
</feature>
<dbReference type="OrthoDB" id="4822at2759"/>
<feature type="compositionally biased region" description="Basic and acidic residues" evidence="2">
    <location>
        <begin position="16"/>
        <end position="33"/>
    </location>
</feature>
<dbReference type="GO" id="GO:0000390">
    <property type="term" value="P:spliceosomal complex disassembly"/>
    <property type="evidence" value="ECO:0007669"/>
    <property type="project" value="InterPro"/>
</dbReference>
<evidence type="ECO:0000259" key="3">
    <source>
        <dbReference type="PROSITE" id="PS50174"/>
    </source>
</evidence>
<gene>
    <name evidence="4" type="ORF">PDIGIT_LOCUS3563</name>
</gene>
<sequence length="675" mass="75336">MDATDDQNQPKRKRTFRQDAARKKSKSGDEGGKENGAQYSAFALKMMNKMGYKGGGLGKDGEGIAAPIEVKVRPTKAGVGVVKEKTIAQIQEEKRRARMNGEKVESSSEDERPKRRKPKASAATSGASTPTVRPRKTVYALEEAGIHVPQSILDYTTNQARTTTTLSLRGTEQPFQSSAQSKAYMELNAFMDEVETLQSDTHSIEQETENLVAELQALSTQSVQLQDTISRLADLHNTSDWSKLVQGLKSMSLSEKEAVALLHPKFSQAVVAWDPSQGPLEEVALSLIELADIVNPRSQGERRPRSTTPYQSMMLIWWSRFHSALIKDFRPDSSTASAFLLAIEVWLPVLKGVPFIYHRVIREVKRMTSDVIQVWNPRKAKSLPQWILQYLPYFDPLPDLKPKLRILLQVWPLGRGLLPGIKLFQKAFPKELGTMLLHFLVPRLTTHLNDNLEMDPSDQNMEPITAVVSWTGVLSARIIVEVLHSAFFPAFLACLHSWLTYESCNLEEVSKWLTYWAEDVFPKDIAQEPTFKADFEQAYTLVGAALDLENEGKSLETLEFPASEPAQVPSPETPDFSKSINTEPSQPTLPDASELSFKDIVESWCAEEDLLIIPLRKADESTGFPLFRITASAAGKGGVIVYFKGDIIYAQNKKDKSIWDPVGMDDGLIARAEGK</sequence>
<feature type="region of interest" description="Disordered" evidence="2">
    <location>
        <begin position="1"/>
        <end position="35"/>
    </location>
</feature>
<feature type="region of interest" description="Disordered" evidence="2">
    <location>
        <begin position="560"/>
        <end position="589"/>
    </location>
</feature>
<dbReference type="PANTHER" id="PTHR23329:SF1">
    <property type="entry name" value="TUFTELIN-INTERACTING PROTEIN 11"/>
    <property type="match status" value="1"/>
</dbReference>
<comment type="caution">
    <text evidence="4">The sequence shown here is derived from an EMBL/GenBank/DDBJ whole genome shotgun (WGS) entry which is preliminary data.</text>
</comment>
<comment type="similarity">
    <text evidence="1">Belongs to the TFP11/STIP family.</text>
</comment>
<dbReference type="InterPro" id="IPR045211">
    <property type="entry name" value="TFP11/STIP/Ntr1"/>
</dbReference>
<dbReference type="SMART" id="SM00443">
    <property type="entry name" value="G_patch"/>
    <property type="match status" value="1"/>
</dbReference>
<keyword evidence="5" id="KW-1185">Reference proteome</keyword>
<accession>A0A9W4U8W7</accession>
<reference evidence="4" key="1">
    <citation type="submission" date="2023-01" db="EMBL/GenBank/DDBJ databases">
        <authorList>
            <person name="Van Ghelder C."/>
            <person name="Rancurel C."/>
        </authorList>
    </citation>
    <scope>NUCLEOTIDE SEQUENCE</scope>
    <source>
        <strain evidence="4">CNCM I-4278</strain>
    </source>
</reference>
<dbReference type="AlphaFoldDB" id="A0A9W4U8W7"/>
<feature type="domain" description="G-patch" evidence="3">
    <location>
        <begin position="39"/>
        <end position="84"/>
    </location>
</feature>
<proteinExistence type="inferred from homology"/>
<name>A0A9W4U8W7_9PLEO</name>
<evidence type="ECO:0000313" key="5">
    <source>
        <dbReference type="Proteomes" id="UP001152607"/>
    </source>
</evidence>
<feature type="region of interest" description="Disordered" evidence="2">
    <location>
        <begin position="92"/>
        <end position="135"/>
    </location>
</feature>
<dbReference type="GO" id="GO:0071008">
    <property type="term" value="C:U2-type post-mRNA release spliceosomal complex"/>
    <property type="evidence" value="ECO:0007669"/>
    <property type="project" value="TreeGrafter"/>
</dbReference>
<evidence type="ECO:0000256" key="1">
    <source>
        <dbReference type="ARBA" id="ARBA00010900"/>
    </source>
</evidence>
<feature type="compositionally biased region" description="Basic and acidic residues" evidence="2">
    <location>
        <begin position="92"/>
        <end position="113"/>
    </location>
</feature>
<feature type="compositionally biased region" description="Polar residues" evidence="2">
    <location>
        <begin position="576"/>
        <end position="588"/>
    </location>
</feature>
<organism evidence="4 5">
    <name type="scientific">Periconia digitata</name>
    <dbReference type="NCBI Taxonomy" id="1303443"/>
    <lineage>
        <taxon>Eukaryota</taxon>
        <taxon>Fungi</taxon>
        <taxon>Dikarya</taxon>
        <taxon>Ascomycota</taxon>
        <taxon>Pezizomycotina</taxon>
        <taxon>Dothideomycetes</taxon>
        <taxon>Pleosporomycetidae</taxon>
        <taxon>Pleosporales</taxon>
        <taxon>Massarineae</taxon>
        <taxon>Periconiaceae</taxon>
        <taxon>Periconia</taxon>
    </lineage>
</organism>
<dbReference type="PANTHER" id="PTHR23329">
    <property type="entry name" value="TUFTELIN-INTERACTING PROTEIN 11-RELATED"/>
    <property type="match status" value="1"/>
</dbReference>
<protein>
    <recommendedName>
        <fullName evidence="3">G-patch domain-containing protein</fullName>
    </recommendedName>
</protein>
<dbReference type="InterPro" id="IPR000467">
    <property type="entry name" value="G_patch_dom"/>
</dbReference>
<dbReference type="Pfam" id="PF07842">
    <property type="entry name" value="GCFC"/>
    <property type="match status" value="1"/>
</dbReference>
<dbReference type="Pfam" id="PF01585">
    <property type="entry name" value="G-patch"/>
    <property type="match status" value="1"/>
</dbReference>
<dbReference type="EMBL" id="CAOQHR010000002">
    <property type="protein sequence ID" value="CAI6320110.1"/>
    <property type="molecule type" value="Genomic_DNA"/>
</dbReference>
<evidence type="ECO:0000313" key="4">
    <source>
        <dbReference type="EMBL" id="CAI6320110.1"/>
    </source>
</evidence>
<evidence type="ECO:0000256" key="2">
    <source>
        <dbReference type="SAM" id="MobiDB-lite"/>
    </source>
</evidence>
<dbReference type="InterPro" id="IPR022783">
    <property type="entry name" value="GCFC_dom"/>
</dbReference>
<dbReference type="PROSITE" id="PS50174">
    <property type="entry name" value="G_PATCH"/>
    <property type="match status" value="1"/>
</dbReference>
<dbReference type="GO" id="GO:0003676">
    <property type="term" value="F:nucleic acid binding"/>
    <property type="evidence" value="ECO:0007669"/>
    <property type="project" value="InterPro"/>
</dbReference>
<dbReference type="Proteomes" id="UP001152607">
    <property type="component" value="Unassembled WGS sequence"/>
</dbReference>